<dbReference type="InterPro" id="IPR044946">
    <property type="entry name" value="Restrct_endonuc_typeI_TRD_sf"/>
</dbReference>
<dbReference type="Gene3D" id="3.90.220.20">
    <property type="entry name" value="DNA methylase specificity domains"/>
    <property type="match status" value="1"/>
</dbReference>
<sequence>MSLEWVESTLGSLLAKKGYIRGPFGSSLKRGEMQDYGIPVYEQKNAIYNVRDFRFFIGNDKFEKLKRFQVKTNDLIIS</sequence>
<proteinExistence type="predicted"/>
<accession>A0ABT1U830</accession>
<reference evidence="3 4" key="1">
    <citation type="submission" date="2022-07" db="EMBL/GenBank/DDBJ databases">
        <title>Methylomonas rivi sp. nov., Methylomonas rosea sp. nov., Methylomonas aureus sp. nov. and Methylomonas subterranea sp. nov., four novel methanotrophs isolated from a freshwater creek and the deep terrestrial subsurface.</title>
        <authorList>
            <person name="Abin C."/>
            <person name="Sankaranarayanan K."/>
            <person name="Garner C."/>
            <person name="Sindelar R."/>
            <person name="Kotary K."/>
            <person name="Garner R."/>
            <person name="Barclay S."/>
            <person name="Lawson P."/>
            <person name="Krumholz L."/>
        </authorList>
    </citation>
    <scope>NUCLEOTIDE SEQUENCE [LARGE SCALE GENOMIC DNA]</scope>
    <source>
        <strain evidence="3 4">WSC-6</strain>
    </source>
</reference>
<feature type="non-terminal residue" evidence="3">
    <location>
        <position position="78"/>
    </location>
</feature>
<comment type="caution">
    <text evidence="3">The sequence shown here is derived from an EMBL/GenBank/DDBJ whole genome shotgun (WGS) entry which is preliminary data.</text>
</comment>
<evidence type="ECO:0008006" key="5">
    <source>
        <dbReference type="Google" id="ProtNLM"/>
    </source>
</evidence>
<evidence type="ECO:0000256" key="2">
    <source>
        <dbReference type="ARBA" id="ARBA00023125"/>
    </source>
</evidence>
<evidence type="ECO:0000313" key="3">
    <source>
        <dbReference type="EMBL" id="MCQ8129942.1"/>
    </source>
</evidence>
<keyword evidence="1" id="KW-0680">Restriction system</keyword>
<organism evidence="3 4">
    <name type="scientific">Methylomonas rivi</name>
    <dbReference type="NCBI Taxonomy" id="2952226"/>
    <lineage>
        <taxon>Bacteria</taxon>
        <taxon>Pseudomonadati</taxon>
        <taxon>Pseudomonadota</taxon>
        <taxon>Gammaproteobacteria</taxon>
        <taxon>Methylococcales</taxon>
        <taxon>Methylococcaceae</taxon>
        <taxon>Methylomonas</taxon>
    </lineage>
</organism>
<keyword evidence="2" id="KW-0238">DNA-binding</keyword>
<dbReference type="Proteomes" id="UP001524586">
    <property type="component" value="Unassembled WGS sequence"/>
</dbReference>
<dbReference type="SUPFAM" id="SSF116734">
    <property type="entry name" value="DNA methylase specificity domain"/>
    <property type="match status" value="1"/>
</dbReference>
<name>A0ABT1U830_9GAMM</name>
<protein>
    <recommendedName>
        <fullName evidence="5">Restriction endonuclease subunit S</fullName>
    </recommendedName>
</protein>
<dbReference type="EMBL" id="JANIBK010000112">
    <property type="protein sequence ID" value="MCQ8129942.1"/>
    <property type="molecule type" value="Genomic_DNA"/>
</dbReference>
<gene>
    <name evidence="3" type="ORF">NP596_15890</name>
</gene>
<evidence type="ECO:0000256" key="1">
    <source>
        <dbReference type="ARBA" id="ARBA00022747"/>
    </source>
</evidence>
<keyword evidence="4" id="KW-1185">Reference proteome</keyword>
<evidence type="ECO:0000313" key="4">
    <source>
        <dbReference type="Proteomes" id="UP001524586"/>
    </source>
</evidence>
<dbReference type="RefSeq" id="WP_256616370.1">
    <property type="nucleotide sequence ID" value="NZ_JANIBK010000112.1"/>
</dbReference>